<evidence type="ECO:0000313" key="2">
    <source>
        <dbReference type="EMBL" id="GAA5193768.1"/>
    </source>
</evidence>
<dbReference type="PANTHER" id="PTHR30354:SF7">
    <property type="entry name" value="BLL7963 PROTEIN"/>
    <property type="match status" value="1"/>
</dbReference>
<evidence type="ECO:0000256" key="1">
    <source>
        <dbReference type="SAM" id="Phobius"/>
    </source>
</evidence>
<sequence>MAIGILVALCLFIYLAMRGTNIVLASLICSTTVVLTTGIPFDKAMLEYFPAGALGAFTFAGKFFLLFIAGAMFGKAMGVSGSASRIANALVDWLGTERAIWITVIFTSVLTYGGVVVFVVIFAMYPIGVQLLAKANMPKRLFTGAMALGVGTYTMTALPGSPSIHNVISSVALDTDLFAAPGYGLFGSALMIASGMVYLEWQRKKALANGEGFVPTEKDKLILASDESQVLPPLWTSILPLASVLVLIVGTKILASMDIEIAGLVAYSQAQPIIWPSLALLGGVAITLLLSPRLRRNALDNLGAGAEDAILPLIATSVVIGFGGVVSQTEAFQWFTKSMTEVDMPVLLSVFIAASAVSAVVGSSTGGLQIFLATMAPDYLAKGVEPEVLHRVAAMASGGFDSLPHCGAIVTVLAVTGLTHKEGYKDIGVVTVLFPVMATLSTIALVMMN</sequence>
<dbReference type="PANTHER" id="PTHR30354">
    <property type="entry name" value="GNT FAMILY GLUCONATE TRANSPORTER"/>
    <property type="match status" value="1"/>
</dbReference>
<feature type="transmembrane region" description="Helical" evidence="1">
    <location>
        <begin position="273"/>
        <end position="290"/>
    </location>
</feature>
<feature type="transmembrane region" description="Helical" evidence="1">
    <location>
        <begin position="140"/>
        <end position="158"/>
    </location>
</feature>
<keyword evidence="1" id="KW-1133">Transmembrane helix</keyword>
<dbReference type="EMBL" id="BAABLF010000027">
    <property type="protein sequence ID" value="GAA5193768.1"/>
    <property type="molecule type" value="Genomic_DNA"/>
</dbReference>
<feature type="transmembrane region" description="Helical" evidence="1">
    <location>
        <begin position="427"/>
        <end position="448"/>
    </location>
</feature>
<proteinExistence type="predicted"/>
<feature type="transmembrane region" description="Helical" evidence="1">
    <location>
        <begin position="49"/>
        <end position="74"/>
    </location>
</feature>
<feature type="transmembrane region" description="Helical" evidence="1">
    <location>
        <begin position="178"/>
        <end position="199"/>
    </location>
</feature>
<dbReference type="RefSeq" id="WP_345317514.1">
    <property type="nucleotide sequence ID" value="NZ_BAABLF010000027.1"/>
</dbReference>
<keyword evidence="1" id="KW-0812">Transmembrane</keyword>
<evidence type="ECO:0000313" key="3">
    <source>
        <dbReference type="Proteomes" id="UP001501600"/>
    </source>
</evidence>
<dbReference type="InterPro" id="IPR003474">
    <property type="entry name" value="Glcn_transporter"/>
</dbReference>
<dbReference type="Pfam" id="PF02447">
    <property type="entry name" value="GntP_permease"/>
    <property type="match status" value="1"/>
</dbReference>
<feature type="transmembrane region" description="Helical" evidence="1">
    <location>
        <begin position="346"/>
        <end position="372"/>
    </location>
</feature>
<keyword evidence="3" id="KW-1185">Reference proteome</keyword>
<protein>
    <submittedName>
        <fullName evidence="2">GntP family permease</fullName>
    </submittedName>
</protein>
<feature type="transmembrane region" description="Helical" evidence="1">
    <location>
        <begin position="302"/>
        <end position="326"/>
    </location>
</feature>
<keyword evidence="1" id="KW-0472">Membrane</keyword>
<organism evidence="2 3">
    <name type="scientific">Ferrimonas gelatinilytica</name>
    <dbReference type="NCBI Taxonomy" id="1255257"/>
    <lineage>
        <taxon>Bacteria</taxon>
        <taxon>Pseudomonadati</taxon>
        <taxon>Pseudomonadota</taxon>
        <taxon>Gammaproteobacteria</taxon>
        <taxon>Alteromonadales</taxon>
        <taxon>Ferrimonadaceae</taxon>
        <taxon>Ferrimonas</taxon>
    </lineage>
</organism>
<dbReference type="Proteomes" id="UP001501600">
    <property type="component" value="Unassembled WGS sequence"/>
</dbReference>
<accession>A0ABP9SBB4</accession>
<reference evidence="3" key="1">
    <citation type="journal article" date="2019" name="Int. J. Syst. Evol. Microbiol.">
        <title>The Global Catalogue of Microorganisms (GCM) 10K type strain sequencing project: providing services to taxonomists for standard genome sequencing and annotation.</title>
        <authorList>
            <consortium name="The Broad Institute Genomics Platform"/>
            <consortium name="The Broad Institute Genome Sequencing Center for Infectious Disease"/>
            <person name="Wu L."/>
            <person name="Ma J."/>
        </authorList>
    </citation>
    <scope>NUCLEOTIDE SEQUENCE [LARGE SCALE GENOMIC DNA]</scope>
    <source>
        <strain evidence="3">JCM 18720</strain>
    </source>
</reference>
<gene>
    <name evidence="2" type="ORF">GCM10025772_25350</name>
</gene>
<name>A0ABP9SBB4_9GAMM</name>
<comment type="caution">
    <text evidence="2">The sequence shown here is derived from an EMBL/GenBank/DDBJ whole genome shotgun (WGS) entry which is preliminary data.</text>
</comment>